<dbReference type="GO" id="GO:0015074">
    <property type="term" value="P:DNA integration"/>
    <property type="evidence" value="ECO:0007669"/>
    <property type="project" value="InterPro"/>
</dbReference>
<comment type="caution">
    <text evidence="3">The sequence shown here is derived from an EMBL/GenBank/DDBJ whole genome shotgun (WGS) entry which is preliminary data.</text>
</comment>
<evidence type="ECO:0000313" key="3">
    <source>
        <dbReference type="EMBL" id="PCE26235.1"/>
    </source>
</evidence>
<accession>A0A2A4EZE6</accession>
<dbReference type="InterPro" id="IPR013762">
    <property type="entry name" value="Integrase-like_cat_sf"/>
</dbReference>
<dbReference type="PROSITE" id="PS51898">
    <property type="entry name" value="TYR_RECOMBINASE"/>
    <property type="match status" value="1"/>
</dbReference>
<dbReference type="InterPro" id="IPR011010">
    <property type="entry name" value="DNA_brk_join_enz"/>
</dbReference>
<dbReference type="Pfam" id="PF00589">
    <property type="entry name" value="Phage_integrase"/>
    <property type="match status" value="1"/>
</dbReference>
<dbReference type="InterPro" id="IPR002104">
    <property type="entry name" value="Integrase_catalytic"/>
</dbReference>
<evidence type="ECO:0000259" key="2">
    <source>
        <dbReference type="PROSITE" id="PS51898"/>
    </source>
</evidence>
<reference evidence="3 4" key="1">
    <citation type="submission" date="2017-01" db="EMBL/GenBank/DDBJ databases">
        <title>Whole-Genome Shotgun Sequencing of Two beta-Proteobacterial Species in Search of the Bulgecin Biosynthetic Cluster.</title>
        <authorList>
            <person name="Horsman M.E."/>
            <person name="Marous D.R."/>
            <person name="Li R."/>
            <person name="Oliver R.A."/>
            <person name="Byun B."/>
            <person name="Emrich S.J."/>
            <person name="Boggess B."/>
            <person name="Townsend C.A."/>
            <person name="Mobashery S."/>
        </authorList>
    </citation>
    <scope>NUCLEOTIDE SEQUENCE [LARGE SCALE GENOMIC DNA]</scope>
    <source>
        <strain evidence="3 4">ATCC 31363</strain>
    </source>
</reference>
<proteinExistence type="predicted"/>
<dbReference type="AlphaFoldDB" id="A0A2A4EZE6"/>
<dbReference type="GO" id="GO:0006310">
    <property type="term" value="P:DNA recombination"/>
    <property type="evidence" value="ECO:0007669"/>
    <property type="project" value="UniProtKB-KW"/>
</dbReference>
<sequence>MTSHTGCRKNELLKLEWSRVDFERRVFVLEAKHIKAHRRRIVPFNDEAIAVLKTQLEWVERCAAGAR</sequence>
<dbReference type="GO" id="GO:0003677">
    <property type="term" value="F:DNA binding"/>
    <property type="evidence" value="ECO:0007669"/>
    <property type="project" value="InterPro"/>
</dbReference>
<evidence type="ECO:0000313" key="4">
    <source>
        <dbReference type="Proteomes" id="UP000218022"/>
    </source>
</evidence>
<evidence type="ECO:0000256" key="1">
    <source>
        <dbReference type="ARBA" id="ARBA00023172"/>
    </source>
</evidence>
<protein>
    <recommendedName>
        <fullName evidence="2">Tyr recombinase domain-containing protein</fullName>
    </recommendedName>
</protein>
<dbReference type="Gene3D" id="1.10.443.10">
    <property type="entry name" value="Intergrase catalytic core"/>
    <property type="match status" value="1"/>
</dbReference>
<dbReference type="SUPFAM" id="SSF56349">
    <property type="entry name" value="DNA breaking-rejoining enzymes"/>
    <property type="match status" value="1"/>
</dbReference>
<organism evidence="3 4">
    <name type="scientific">Paraburkholderia acidicola</name>
    <dbReference type="NCBI Taxonomy" id="1912599"/>
    <lineage>
        <taxon>Bacteria</taxon>
        <taxon>Pseudomonadati</taxon>
        <taxon>Pseudomonadota</taxon>
        <taxon>Betaproteobacteria</taxon>
        <taxon>Burkholderiales</taxon>
        <taxon>Burkholderiaceae</taxon>
        <taxon>Paraburkholderia</taxon>
    </lineage>
</organism>
<feature type="domain" description="Tyr recombinase" evidence="2">
    <location>
        <begin position="1"/>
        <end position="67"/>
    </location>
</feature>
<keyword evidence="1" id="KW-0233">DNA recombination</keyword>
<gene>
    <name evidence="3" type="ORF">BWP39_17075</name>
</gene>
<name>A0A2A4EZE6_9BURK</name>
<dbReference type="Proteomes" id="UP000218022">
    <property type="component" value="Unassembled WGS sequence"/>
</dbReference>
<dbReference type="EMBL" id="MTZV01000004">
    <property type="protein sequence ID" value="PCE26235.1"/>
    <property type="molecule type" value="Genomic_DNA"/>
</dbReference>